<dbReference type="Gene3D" id="3.30.200.20">
    <property type="entry name" value="Phosphorylase Kinase, domain 1"/>
    <property type="match status" value="1"/>
</dbReference>
<dbReference type="GO" id="GO:0005952">
    <property type="term" value="C:cAMP-dependent protein kinase complex"/>
    <property type="evidence" value="ECO:0007669"/>
    <property type="project" value="TreeGrafter"/>
</dbReference>
<comment type="caution">
    <text evidence="11">The sequence shown here is derived from an EMBL/GenBank/DDBJ whole genome shotgun (WGS) entry which is preliminary data.</text>
</comment>
<dbReference type="EMBL" id="JAEHOE010000046">
    <property type="protein sequence ID" value="KAG2492165.1"/>
    <property type="molecule type" value="Genomic_DNA"/>
</dbReference>
<evidence type="ECO:0000256" key="3">
    <source>
        <dbReference type="ARBA" id="ARBA00022741"/>
    </source>
</evidence>
<feature type="domain" description="Protein kinase" evidence="9">
    <location>
        <begin position="96"/>
        <end position="351"/>
    </location>
</feature>
<proteinExistence type="inferred from homology"/>
<keyword evidence="4" id="KW-0418">Kinase</keyword>
<dbReference type="FunFam" id="1.10.510.10:FF:000005">
    <property type="entry name" value="cAMP-dependent protein kinase catalytic subunit alpha"/>
    <property type="match status" value="1"/>
</dbReference>
<accession>A0A835XYC4</accession>
<dbReference type="SMART" id="SM00133">
    <property type="entry name" value="S_TK_X"/>
    <property type="match status" value="1"/>
</dbReference>
<evidence type="ECO:0000256" key="7">
    <source>
        <dbReference type="RuleBase" id="RU000304"/>
    </source>
</evidence>
<feature type="region of interest" description="Disordered" evidence="8">
    <location>
        <begin position="1"/>
        <end position="89"/>
    </location>
</feature>
<evidence type="ECO:0000259" key="10">
    <source>
        <dbReference type="PROSITE" id="PS51285"/>
    </source>
</evidence>
<keyword evidence="5 6" id="KW-0067">ATP-binding</keyword>
<dbReference type="Pfam" id="PF00069">
    <property type="entry name" value="Pkinase"/>
    <property type="match status" value="1"/>
</dbReference>
<evidence type="ECO:0000313" key="12">
    <source>
        <dbReference type="Proteomes" id="UP000612055"/>
    </source>
</evidence>
<evidence type="ECO:0000256" key="2">
    <source>
        <dbReference type="ARBA" id="ARBA00022679"/>
    </source>
</evidence>
<dbReference type="Proteomes" id="UP000612055">
    <property type="component" value="Unassembled WGS sequence"/>
</dbReference>
<dbReference type="InterPro" id="IPR000961">
    <property type="entry name" value="AGC-kinase_C"/>
</dbReference>
<organism evidence="11 12">
    <name type="scientific">Edaphochlamys debaryana</name>
    <dbReference type="NCBI Taxonomy" id="47281"/>
    <lineage>
        <taxon>Eukaryota</taxon>
        <taxon>Viridiplantae</taxon>
        <taxon>Chlorophyta</taxon>
        <taxon>core chlorophytes</taxon>
        <taxon>Chlorophyceae</taxon>
        <taxon>CS clade</taxon>
        <taxon>Chlamydomonadales</taxon>
        <taxon>Chlamydomonadales incertae sedis</taxon>
        <taxon>Edaphochlamys</taxon>
    </lineage>
</organism>
<dbReference type="OrthoDB" id="526158at2759"/>
<dbReference type="GO" id="GO:0005524">
    <property type="term" value="F:ATP binding"/>
    <property type="evidence" value="ECO:0007669"/>
    <property type="project" value="UniProtKB-UniRule"/>
</dbReference>
<feature type="domain" description="AGC-kinase C-terminal" evidence="10">
    <location>
        <begin position="352"/>
        <end position="411"/>
    </location>
</feature>
<feature type="compositionally biased region" description="Low complexity" evidence="8">
    <location>
        <begin position="70"/>
        <end position="86"/>
    </location>
</feature>
<dbReference type="SUPFAM" id="SSF56112">
    <property type="entry name" value="Protein kinase-like (PK-like)"/>
    <property type="match status" value="1"/>
</dbReference>
<sequence>MVVDSCCSSSGVPAPAAAASKDAASRGGWKHTVVTELRRKCSPGSSSLNKAAAGDEPEAPPLPIPKRLDSTSSTASSATQPLAPASRPRPPCRADFAWVRVIGAGSFGRVSLARHIESGRLVAIKTLNKVAIIRENQVQHVVDERAMLARVAGYPFIINLLTSFQDTDNLYLVMDFVAGGEFFTHLRDHGRLQEEHARFYVAQVVLALEHLHSKGIAYRDLKPENLLIASDGYARLTDLGFAKVVKGRTFTMCGTPDYLAPEVITGKGHTTAVDWWSLGCVIYEMLHGFPPFYTGNPQETYKKILARDLAFPAHMGPWARDLINKLLNPDPALRLGGGVEGVQAVKDHDWFKNLEWNYIAAKAYMPPYTPPLKTPDDTSCFDKYDHLPPLESAAGLTPMQQDWFRSFSVPA</sequence>
<dbReference type="PANTHER" id="PTHR24353">
    <property type="entry name" value="CYCLIC NUCLEOTIDE-DEPENDENT PROTEIN KINASE"/>
    <property type="match status" value="1"/>
</dbReference>
<dbReference type="SMART" id="SM00220">
    <property type="entry name" value="S_TKc"/>
    <property type="match status" value="1"/>
</dbReference>
<dbReference type="InterPro" id="IPR000719">
    <property type="entry name" value="Prot_kinase_dom"/>
</dbReference>
<evidence type="ECO:0000313" key="11">
    <source>
        <dbReference type="EMBL" id="KAG2492165.1"/>
    </source>
</evidence>
<name>A0A835XYC4_9CHLO</name>
<dbReference type="PROSITE" id="PS00107">
    <property type="entry name" value="PROTEIN_KINASE_ATP"/>
    <property type="match status" value="1"/>
</dbReference>
<feature type="binding site" evidence="6">
    <location>
        <position position="125"/>
    </location>
    <ligand>
        <name>ATP</name>
        <dbReference type="ChEBI" id="CHEBI:30616"/>
    </ligand>
</feature>
<keyword evidence="1 7" id="KW-0723">Serine/threonine-protein kinase</keyword>
<gene>
    <name evidence="11" type="ORF">HYH03_009416</name>
</gene>
<dbReference type="PROSITE" id="PS51285">
    <property type="entry name" value="AGC_KINASE_CTER"/>
    <property type="match status" value="1"/>
</dbReference>
<dbReference type="CDD" id="cd05580">
    <property type="entry name" value="STKc_PKA_like"/>
    <property type="match status" value="1"/>
</dbReference>
<evidence type="ECO:0000256" key="8">
    <source>
        <dbReference type="SAM" id="MobiDB-lite"/>
    </source>
</evidence>
<comment type="similarity">
    <text evidence="7">Belongs to the protein kinase superfamily.</text>
</comment>
<evidence type="ECO:0000256" key="4">
    <source>
        <dbReference type="ARBA" id="ARBA00022777"/>
    </source>
</evidence>
<keyword evidence="2" id="KW-0808">Transferase</keyword>
<evidence type="ECO:0000256" key="6">
    <source>
        <dbReference type="PROSITE-ProRule" id="PRU10141"/>
    </source>
</evidence>
<keyword evidence="3 6" id="KW-0547">Nucleotide-binding</keyword>
<dbReference type="PROSITE" id="PS00108">
    <property type="entry name" value="PROTEIN_KINASE_ST"/>
    <property type="match status" value="1"/>
</dbReference>
<dbReference type="PANTHER" id="PTHR24353:SF37">
    <property type="entry name" value="CAMP-DEPENDENT PROTEIN KINASE CATALYTIC SUBUNIT PRKX"/>
    <property type="match status" value="1"/>
</dbReference>
<dbReference type="InterPro" id="IPR017441">
    <property type="entry name" value="Protein_kinase_ATP_BS"/>
</dbReference>
<dbReference type="GO" id="GO:0004691">
    <property type="term" value="F:cAMP-dependent protein kinase activity"/>
    <property type="evidence" value="ECO:0007669"/>
    <property type="project" value="TreeGrafter"/>
</dbReference>
<evidence type="ECO:0000256" key="1">
    <source>
        <dbReference type="ARBA" id="ARBA00022527"/>
    </source>
</evidence>
<dbReference type="Gene3D" id="1.10.510.10">
    <property type="entry name" value="Transferase(Phosphotransferase) domain 1"/>
    <property type="match status" value="1"/>
</dbReference>
<dbReference type="InterPro" id="IPR008271">
    <property type="entry name" value="Ser/Thr_kinase_AS"/>
</dbReference>
<keyword evidence="12" id="KW-1185">Reference proteome</keyword>
<reference evidence="11" key="1">
    <citation type="journal article" date="2020" name="bioRxiv">
        <title>Comparative genomics of Chlamydomonas.</title>
        <authorList>
            <person name="Craig R.J."/>
            <person name="Hasan A.R."/>
            <person name="Ness R.W."/>
            <person name="Keightley P.D."/>
        </authorList>
    </citation>
    <scope>NUCLEOTIDE SEQUENCE</scope>
    <source>
        <strain evidence="11">CCAP 11/70</strain>
    </source>
</reference>
<evidence type="ECO:0000256" key="5">
    <source>
        <dbReference type="ARBA" id="ARBA00022840"/>
    </source>
</evidence>
<dbReference type="AlphaFoldDB" id="A0A835XYC4"/>
<dbReference type="InterPro" id="IPR011009">
    <property type="entry name" value="Kinase-like_dom_sf"/>
</dbReference>
<protein>
    <submittedName>
        <fullName evidence="11">Uncharacterized protein</fullName>
    </submittedName>
</protein>
<evidence type="ECO:0000259" key="9">
    <source>
        <dbReference type="PROSITE" id="PS50011"/>
    </source>
</evidence>
<feature type="compositionally biased region" description="Low complexity" evidence="8">
    <location>
        <begin position="1"/>
        <end position="22"/>
    </location>
</feature>
<dbReference type="PROSITE" id="PS50011">
    <property type="entry name" value="PROTEIN_KINASE_DOM"/>
    <property type="match status" value="1"/>
</dbReference>